<dbReference type="STRING" id="1123357.SAMN02745244_03423"/>
<dbReference type="Proteomes" id="UP000184512">
    <property type="component" value="Unassembled WGS sequence"/>
</dbReference>
<dbReference type="PROSITE" id="PS51625">
    <property type="entry name" value="SAM_MT_TRMB"/>
    <property type="match status" value="1"/>
</dbReference>
<keyword evidence="6 7" id="KW-0819">tRNA processing</keyword>
<dbReference type="InterPro" id="IPR003358">
    <property type="entry name" value="tRNA_(Gua-N-7)_MeTrfase_Trmb"/>
</dbReference>
<gene>
    <name evidence="7" type="primary">trmB</name>
    <name evidence="8" type="ORF">SAMN02745244_03423</name>
</gene>
<evidence type="ECO:0000256" key="1">
    <source>
        <dbReference type="ARBA" id="ARBA00000142"/>
    </source>
</evidence>
<comment type="caution">
    <text evidence="7">Lacks conserved residue(s) required for the propagation of feature annotation.</text>
</comment>
<comment type="function">
    <text evidence="2 7">Catalyzes the formation of N(7)-methylguanine at position 46 (m7G46) in tRNA.</text>
</comment>
<dbReference type="HAMAP" id="MF_01057">
    <property type="entry name" value="tRNA_methyltr_TrmB"/>
    <property type="match status" value="1"/>
</dbReference>
<evidence type="ECO:0000256" key="4">
    <source>
        <dbReference type="ARBA" id="ARBA00022679"/>
    </source>
</evidence>
<comment type="similarity">
    <text evidence="7">Belongs to the class I-like SAM-binding methyltransferase superfamily. TrmB family.</text>
</comment>
<dbReference type="Pfam" id="PF02390">
    <property type="entry name" value="Methyltransf_4"/>
    <property type="match status" value="1"/>
</dbReference>
<dbReference type="NCBIfam" id="TIGR00091">
    <property type="entry name" value="tRNA (guanosine(46)-N7)-methyltransferase TrmB"/>
    <property type="match status" value="1"/>
</dbReference>
<evidence type="ECO:0000313" key="9">
    <source>
        <dbReference type="Proteomes" id="UP000184512"/>
    </source>
</evidence>
<evidence type="ECO:0000256" key="2">
    <source>
        <dbReference type="ARBA" id="ARBA00003015"/>
    </source>
</evidence>
<organism evidence="8 9">
    <name type="scientific">Tessaracoccus bendigoensis DSM 12906</name>
    <dbReference type="NCBI Taxonomy" id="1123357"/>
    <lineage>
        <taxon>Bacteria</taxon>
        <taxon>Bacillati</taxon>
        <taxon>Actinomycetota</taxon>
        <taxon>Actinomycetes</taxon>
        <taxon>Propionibacteriales</taxon>
        <taxon>Propionibacteriaceae</taxon>
        <taxon>Tessaracoccus</taxon>
    </lineage>
</organism>
<dbReference type="InterPro" id="IPR055361">
    <property type="entry name" value="tRNA_methyltr_TrmB_bact"/>
</dbReference>
<protein>
    <recommendedName>
        <fullName evidence="7">tRNA (guanine-N(7)-)-methyltransferase</fullName>
        <ecNumber evidence="7">2.1.1.33</ecNumber>
    </recommendedName>
    <alternativeName>
        <fullName evidence="7">tRNA (guanine(46)-N(7))-methyltransferase</fullName>
    </alternativeName>
    <alternativeName>
        <fullName evidence="7">tRNA(m7G46)-methyltransferase</fullName>
    </alternativeName>
</protein>
<dbReference type="EC" id="2.1.1.33" evidence="7"/>
<proteinExistence type="inferred from homology"/>
<comment type="catalytic activity">
    <reaction evidence="1 7">
        <text>guanosine(46) in tRNA + S-adenosyl-L-methionine = N(7)-methylguanosine(46) in tRNA + S-adenosyl-L-homocysteine</text>
        <dbReference type="Rhea" id="RHEA:42708"/>
        <dbReference type="Rhea" id="RHEA-COMP:10188"/>
        <dbReference type="Rhea" id="RHEA-COMP:10189"/>
        <dbReference type="ChEBI" id="CHEBI:57856"/>
        <dbReference type="ChEBI" id="CHEBI:59789"/>
        <dbReference type="ChEBI" id="CHEBI:74269"/>
        <dbReference type="ChEBI" id="CHEBI:74480"/>
        <dbReference type="EC" id="2.1.1.33"/>
    </reaction>
</comment>
<dbReference type="OrthoDB" id="9802090at2"/>
<dbReference type="Gene3D" id="3.40.50.150">
    <property type="entry name" value="Vaccinia Virus protein VP39"/>
    <property type="match status" value="1"/>
</dbReference>
<keyword evidence="3 7" id="KW-0489">Methyltransferase</keyword>
<accession>A0A1M6MPY2</accession>
<keyword evidence="4 7" id="KW-0808">Transferase</keyword>
<name>A0A1M6MPY2_9ACTN</name>
<evidence type="ECO:0000256" key="5">
    <source>
        <dbReference type="ARBA" id="ARBA00022691"/>
    </source>
</evidence>
<dbReference type="SUPFAM" id="SSF53335">
    <property type="entry name" value="S-adenosyl-L-methionine-dependent methyltransferases"/>
    <property type="match status" value="1"/>
</dbReference>
<feature type="binding site" evidence="7">
    <location>
        <position position="150"/>
    </location>
    <ligand>
        <name>substrate</name>
    </ligand>
</feature>
<dbReference type="InterPro" id="IPR029063">
    <property type="entry name" value="SAM-dependent_MTases_sf"/>
</dbReference>
<sequence length="243" mass="26956">MDPLPPRLHRDVVSFVRRSTRMNESQVRSWTRHHDEFVVTVPRAELSTSIAADARVDWASEFGRSAPLIVEIGSGGGDSLVPMAAGRPGSDVVAFEVFEPAVASALGRIARDGATNVRLVVADGAQGLATLFDDGAVSELWTFFADPWHKKRHHKRRLVGRDFADVVVNKLAPGGLWRLATDWEDYALWMREHLDGAPLLENIHGGWAPRLAERPVTKYEAKGLAAGRTVYDLTYRRRDAPQD</sequence>
<dbReference type="EMBL" id="FQZG01000093">
    <property type="protein sequence ID" value="SHJ85502.1"/>
    <property type="molecule type" value="Genomic_DNA"/>
</dbReference>
<keyword evidence="9" id="KW-1185">Reference proteome</keyword>
<dbReference type="UniPathway" id="UPA00989"/>
<feature type="binding site" evidence="7">
    <location>
        <begin position="217"/>
        <end position="220"/>
    </location>
    <ligand>
        <name>substrate</name>
    </ligand>
</feature>
<dbReference type="RefSeq" id="WP_073190782.1">
    <property type="nucleotide sequence ID" value="NZ_FQZG01000093.1"/>
</dbReference>
<feature type="binding site" evidence="7">
    <location>
        <position position="123"/>
    </location>
    <ligand>
        <name>S-adenosyl-L-methionine</name>
        <dbReference type="ChEBI" id="CHEBI:59789"/>
    </ligand>
</feature>
<feature type="binding site" evidence="7">
    <location>
        <position position="182"/>
    </location>
    <ligand>
        <name>substrate</name>
    </ligand>
</feature>
<comment type="pathway">
    <text evidence="7">tRNA modification; N(7)-methylguanine-tRNA biosynthesis.</text>
</comment>
<feature type="binding site" evidence="7">
    <location>
        <position position="146"/>
    </location>
    <ligand>
        <name>S-adenosyl-L-methionine</name>
        <dbReference type="ChEBI" id="CHEBI:59789"/>
    </ligand>
</feature>
<evidence type="ECO:0000256" key="3">
    <source>
        <dbReference type="ARBA" id="ARBA00022603"/>
    </source>
</evidence>
<keyword evidence="5 7" id="KW-0949">S-adenosyl-L-methionine</keyword>
<feature type="binding site" evidence="7">
    <location>
        <position position="96"/>
    </location>
    <ligand>
        <name>S-adenosyl-L-methionine</name>
        <dbReference type="ChEBI" id="CHEBI:59789"/>
    </ligand>
</feature>
<dbReference type="PANTHER" id="PTHR23417">
    <property type="entry name" value="3-DEOXY-D-MANNO-OCTULOSONIC-ACID TRANSFERASE/TRNA GUANINE-N 7 - -METHYLTRANSFERASE"/>
    <property type="match status" value="1"/>
</dbReference>
<dbReference type="GO" id="GO:0043527">
    <property type="term" value="C:tRNA methyltransferase complex"/>
    <property type="evidence" value="ECO:0007669"/>
    <property type="project" value="TreeGrafter"/>
</dbReference>
<dbReference type="GO" id="GO:0008176">
    <property type="term" value="F:tRNA (guanine(46)-N7)-methyltransferase activity"/>
    <property type="evidence" value="ECO:0007669"/>
    <property type="project" value="UniProtKB-UniRule"/>
</dbReference>
<reference evidence="9" key="1">
    <citation type="submission" date="2016-11" db="EMBL/GenBank/DDBJ databases">
        <authorList>
            <person name="Varghese N."/>
            <person name="Submissions S."/>
        </authorList>
    </citation>
    <scope>NUCLEOTIDE SEQUENCE [LARGE SCALE GENOMIC DNA]</scope>
    <source>
        <strain evidence="9">DSM 12906</strain>
    </source>
</reference>
<evidence type="ECO:0000256" key="6">
    <source>
        <dbReference type="ARBA" id="ARBA00022694"/>
    </source>
</evidence>
<feature type="binding site" evidence="7">
    <location>
        <position position="71"/>
    </location>
    <ligand>
        <name>S-adenosyl-L-methionine</name>
        <dbReference type="ChEBI" id="CHEBI:59789"/>
    </ligand>
</feature>
<dbReference type="PANTHER" id="PTHR23417:SF14">
    <property type="entry name" value="PENTACOTRIPEPTIDE-REPEAT REGION OF PRORP DOMAIN-CONTAINING PROTEIN"/>
    <property type="match status" value="1"/>
</dbReference>
<evidence type="ECO:0000256" key="7">
    <source>
        <dbReference type="HAMAP-Rule" id="MF_01057"/>
    </source>
</evidence>
<dbReference type="AlphaFoldDB" id="A0A1M6MPY2"/>
<evidence type="ECO:0000313" key="8">
    <source>
        <dbReference type="EMBL" id="SHJ85502.1"/>
    </source>
</evidence>
<dbReference type="CDD" id="cd02440">
    <property type="entry name" value="AdoMet_MTases"/>
    <property type="match status" value="1"/>
</dbReference>